<dbReference type="NCBIfam" id="TIGR01955">
    <property type="entry name" value="RfaH"/>
    <property type="match status" value="1"/>
</dbReference>
<dbReference type="SMART" id="SM00738">
    <property type="entry name" value="NGN"/>
    <property type="match status" value="1"/>
</dbReference>
<evidence type="ECO:0000259" key="5">
    <source>
        <dbReference type="SMART" id="SM00738"/>
    </source>
</evidence>
<dbReference type="GO" id="GO:0001073">
    <property type="term" value="F:transcription antitermination factor activity, DNA binding"/>
    <property type="evidence" value="ECO:0007669"/>
    <property type="project" value="UniProtKB-UniRule"/>
</dbReference>
<keyword evidence="4" id="KW-0238">DNA-binding</keyword>
<dbReference type="Proteomes" id="UP000218890">
    <property type="component" value="Chromosome"/>
</dbReference>
<dbReference type="Gene3D" id="3.30.70.940">
    <property type="entry name" value="NusG, N-terminal domain"/>
    <property type="match status" value="1"/>
</dbReference>
<dbReference type="HAMAP" id="MF_00951">
    <property type="entry name" value="RfaH"/>
    <property type="match status" value="1"/>
</dbReference>
<evidence type="ECO:0000256" key="3">
    <source>
        <dbReference type="ARBA" id="ARBA00023163"/>
    </source>
</evidence>
<keyword evidence="2 4" id="KW-0805">Transcription regulation</keyword>
<comment type="similarity">
    <text evidence="4">Belongs to the RfaH family.</text>
</comment>
<dbReference type="InterPro" id="IPR006645">
    <property type="entry name" value="NGN-like_dom"/>
</dbReference>
<reference evidence="6" key="1">
    <citation type="submission" date="2016-02" db="EMBL/GenBank/DDBJ databases">
        <title>Halorhodospira halochloris DSM-1059 complete genome, version 2.</title>
        <authorList>
            <person name="Tsukatani Y."/>
        </authorList>
    </citation>
    <scope>NUCLEOTIDE SEQUENCE</scope>
    <source>
        <strain evidence="6">DSM 1059</strain>
    </source>
</reference>
<feature type="domain" description="NusG-like N-terminal" evidence="5">
    <location>
        <begin position="6"/>
        <end position="105"/>
    </location>
</feature>
<dbReference type="InterPro" id="IPR043425">
    <property type="entry name" value="NusG-like"/>
</dbReference>
<accession>A0A2Z6EZ86</accession>
<proteinExistence type="inferred from homology"/>
<dbReference type="InterPro" id="IPR008991">
    <property type="entry name" value="Translation_prot_SH3-like_sf"/>
</dbReference>
<dbReference type="PANTHER" id="PTHR30265">
    <property type="entry name" value="RHO-INTERACTING TRANSCRIPTION TERMINATION FACTOR NUSG"/>
    <property type="match status" value="1"/>
</dbReference>
<comment type="function">
    <text evidence="4">Enhances distal genes transcription elongation in a specialized subset of operons that encode extracytoplasmic components.</text>
</comment>
<dbReference type="GO" id="GO:0003677">
    <property type="term" value="F:DNA binding"/>
    <property type="evidence" value="ECO:0007669"/>
    <property type="project" value="UniProtKB-UniRule"/>
</dbReference>
<comment type="subunit">
    <text evidence="4">Interacts with both the nontemplate DNA and the RNA polymerase (RNAP).</text>
</comment>
<gene>
    <name evidence="4 6" type="primary">rfaH</name>
    <name evidence="6" type="ORF">HH1059_01950</name>
</gene>
<dbReference type="GO" id="GO:0005829">
    <property type="term" value="C:cytosol"/>
    <property type="evidence" value="ECO:0007669"/>
    <property type="project" value="TreeGrafter"/>
</dbReference>
<dbReference type="PANTHER" id="PTHR30265:SF7">
    <property type="entry name" value="TRANSCRIPTION ANTITERMINATION PROTEIN RFAH"/>
    <property type="match status" value="1"/>
</dbReference>
<dbReference type="GO" id="GO:0006354">
    <property type="term" value="P:DNA-templated transcription elongation"/>
    <property type="evidence" value="ECO:0007669"/>
    <property type="project" value="InterPro"/>
</dbReference>
<dbReference type="OrthoDB" id="9790639at2"/>
<evidence type="ECO:0000256" key="4">
    <source>
        <dbReference type="HAMAP-Rule" id="MF_00951"/>
    </source>
</evidence>
<keyword evidence="7" id="KW-1185">Reference proteome</keyword>
<name>A0A2Z6EZ86_HALHR</name>
<dbReference type="NCBIfam" id="NF006534">
    <property type="entry name" value="PRK09014.1"/>
    <property type="match status" value="1"/>
</dbReference>
<evidence type="ECO:0000256" key="1">
    <source>
        <dbReference type="ARBA" id="ARBA00022814"/>
    </source>
</evidence>
<evidence type="ECO:0000313" key="6">
    <source>
        <dbReference type="EMBL" id="BBE10945.1"/>
    </source>
</evidence>
<dbReference type="SUPFAM" id="SSF50104">
    <property type="entry name" value="Translation proteins SH3-like domain"/>
    <property type="match status" value="1"/>
</dbReference>
<dbReference type="Pfam" id="PF02357">
    <property type="entry name" value="NusG"/>
    <property type="match status" value="1"/>
</dbReference>
<protein>
    <recommendedName>
        <fullName evidence="4">Transcription antitermination protein RfaH</fullName>
    </recommendedName>
</protein>
<organism evidence="6 7">
    <name type="scientific">Halorhodospira halochloris</name>
    <name type="common">Ectothiorhodospira halochloris</name>
    <dbReference type="NCBI Taxonomy" id="1052"/>
    <lineage>
        <taxon>Bacteria</taxon>
        <taxon>Pseudomonadati</taxon>
        <taxon>Pseudomonadota</taxon>
        <taxon>Gammaproteobacteria</taxon>
        <taxon>Chromatiales</taxon>
        <taxon>Ectothiorhodospiraceae</taxon>
        <taxon>Halorhodospira</taxon>
    </lineage>
</organism>
<keyword evidence="3 4" id="KW-0804">Transcription</keyword>
<dbReference type="InterPro" id="IPR010215">
    <property type="entry name" value="Transcription_antiterm_RfaH"/>
</dbReference>
<dbReference type="CDD" id="cd09892">
    <property type="entry name" value="NGN_SP_RfaH"/>
    <property type="match status" value="1"/>
</dbReference>
<dbReference type="AlphaFoldDB" id="A0A2Z6EZ86"/>
<sequence>MINNGSDAWYLIYSKPRQEDKAWWNLDSQGFRCYLPYVRVRRLYRRRYQSCVEPMFPRYLFIRLAAGIEDWSPIRSTQGVSGLVRFGTWPARVPDDLVDAIRERTEQGYLDLSPEPLRRGDKVKVLDGPFASYEGVFHAERGEERAIILLDVANQHTQLTISQHSLERV</sequence>
<dbReference type="InterPro" id="IPR036735">
    <property type="entry name" value="NGN_dom_sf"/>
</dbReference>
<keyword evidence="1 4" id="KW-0889">Transcription antitermination</keyword>
<dbReference type="RefSeq" id="WP_096407274.1">
    <property type="nucleotide sequence ID" value="NZ_AP017372.2"/>
</dbReference>
<dbReference type="EMBL" id="AP017372">
    <property type="protein sequence ID" value="BBE10945.1"/>
    <property type="molecule type" value="Genomic_DNA"/>
</dbReference>
<dbReference type="KEGG" id="hhk:HH1059_01950"/>
<evidence type="ECO:0000313" key="7">
    <source>
        <dbReference type="Proteomes" id="UP000218890"/>
    </source>
</evidence>
<dbReference type="SUPFAM" id="SSF82679">
    <property type="entry name" value="N-utilization substance G protein NusG, N-terminal domain"/>
    <property type="match status" value="1"/>
</dbReference>
<evidence type="ECO:0000256" key="2">
    <source>
        <dbReference type="ARBA" id="ARBA00023015"/>
    </source>
</evidence>